<name>A0A9W5B5G7_9HYPH</name>
<comment type="caution">
    <text evidence="1">The sequence shown here is derived from an EMBL/GenBank/DDBJ whole genome shotgun (WGS) entry which is preliminary data.</text>
</comment>
<reference evidence="1 2" key="1">
    <citation type="submission" date="2016-01" db="EMBL/GenBank/DDBJ databases">
        <authorList>
            <person name="Regsiter A."/>
            <person name="william w."/>
        </authorList>
    </citation>
    <scope>NUCLEOTIDE SEQUENCE [LARGE SCALE GENOMIC DNA]</scope>
    <source>
        <strain evidence="1 2">CFBP 5494</strain>
    </source>
</reference>
<proteinExistence type="predicted"/>
<evidence type="ECO:0000313" key="2">
    <source>
        <dbReference type="Proteomes" id="UP000191933"/>
    </source>
</evidence>
<protein>
    <submittedName>
        <fullName evidence="1">Uncharacterized protein</fullName>
    </submittedName>
</protein>
<accession>A0A9W5B5G7</accession>
<gene>
    <name evidence="1" type="ORF">AGR2A_Lc80002</name>
</gene>
<organism evidence="1 2">
    <name type="scientific">Agrobacterium genomosp. 2 str. CFBP 5494</name>
    <dbReference type="NCBI Taxonomy" id="1183436"/>
    <lineage>
        <taxon>Bacteria</taxon>
        <taxon>Pseudomonadati</taxon>
        <taxon>Pseudomonadota</taxon>
        <taxon>Alphaproteobacteria</taxon>
        <taxon>Hyphomicrobiales</taxon>
        <taxon>Rhizobiaceae</taxon>
        <taxon>Rhizobium/Agrobacterium group</taxon>
        <taxon>Agrobacterium</taxon>
        <taxon>Agrobacterium tumefaciens complex</taxon>
    </lineage>
</organism>
<evidence type="ECO:0000313" key="1">
    <source>
        <dbReference type="EMBL" id="CUW99699.1"/>
    </source>
</evidence>
<keyword evidence="2" id="KW-1185">Reference proteome</keyword>
<dbReference type="Proteomes" id="UP000191933">
    <property type="component" value="Unassembled WGS sequence"/>
</dbReference>
<dbReference type="AlphaFoldDB" id="A0A9W5B5G7"/>
<dbReference type="EMBL" id="FBVY01000037">
    <property type="protein sequence ID" value="CUW99699.1"/>
    <property type="molecule type" value="Genomic_DNA"/>
</dbReference>
<sequence>MHIVLRRQCGSLPERRLLLNSSSRGHPALRGINTDFLKARWLTKSAERARHSARPAPEAVLDLSEAGITVVWPTSSMRIGSY</sequence>